<dbReference type="RefSeq" id="WP_247632303.1">
    <property type="nucleotide sequence ID" value="NZ_CP078077.1"/>
</dbReference>
<gene>
    <name evidence="3" type="ORF">KV396_13895</name>
</gene>
<dbReference type="Gene3D" id="3.40.1350.10">
    <property type="match status" value="1"/>
</dbReference>
<dbReference type="Proteomes" id="UP000831963">
    <property type="component" value="Chromosome"/>
</dbReference>
<dbReference type="InterPro" id="IPR011856">
    <property type="entry name" value="tRNA_endonuc-like_dom_sf"/>
</dbReference>
<reference evidence="3 4" key="1">
    <citation type="submission" date="2021-06" db="EMBL/GenBank/DDBJ databases">
        <title>Genome-based taxonomic framework of Microbacterium strains isolated from marine environment, the description of four new species and reclassification of four preexisting species.</title>
        <authorList>
            <person name="Lee S.D."/>
            <person name="Kim S.-M."/>
            <person name="Byeon Y.-S."/>
            <person name="Yang H.L."/>
            <person name="Kim I.S."/>
        </authorList>
    </citation>
    <scope>NUCLEOTIDE SEQUENCE [LARGE SCALE GENOMIC DNA]</scope>
    <source>
        <strain evidence="3 4">SSW1-36</strain>
    </source>
</reference>
<proteinExistence type="inferred from homology"/>
<dbReference type="NCBIfam" id="NF009154">
    <property type="entry name" value="PRK12497.3-3"/>
    <property type="match status" value="1"/>
</dbReference>
<dbReference type="Pfam" id="PF02021">
    <property type="entry name" value="UPF0102"/>
    <property type="match status" value="1"/>
</dbReference>
<dbReference type="NCBIfam" id="NF009150">
    <property type="entry name" value="PRK12497.1-3"/>
    <property type="match status" value="1"/>
</dbReference>
<comment type="similarity">
    <text evidence="1 2">Belongs to the UPF0102 family.</text>
</comment>
<sequence length="120" mass="13281">MAAKDDLGRAGEERAARHLVGAGYTLLDRNWRCAQGEIDIVALQGEDLVCVEVKTRRTVDYGHPFEAIDARKKRRMWGLAHAWAVAHPLHARGRRIRLDVVGIVGHDPSSGSLEHVADLV</sequence>
<dbReference type="HAMAP" id="MF_00048">
    <property type="entry name" value="UPF0102"/>
    <property type="match status" value="1"/>
</dbReference>
<evidence type="ECO:0000313" key="3">
    <source>
        <dbReference type="EMBL" id="UPL15505.1"/>
    </source>
</evidence>
<organism evidence="3 4">
    <name type="scientific">Microbacterium galbinum</name>
    <dbReference type="NCBI Taxonomy" id="2851646"/>
    <lineage>
        <taxon>Bacteria</taxon>
        <taxon>Bacillati</taxon>
        <taxon>Actinomycetota</taxon>
        <taxon>Actinomycetes</taxon>
        <taxon>Micrococcales</taxon>
        <taxon>Microbacteriaceae</taxon>
        <taxon>Microbacterium</taxon>
    </lineage>
</organism>
<keyword evidence="4" id="KW-1185">Reference proteome</keyword>
<dbReference type="InterPro" id="IPR003509">
    <property type="entry name" value="UPF0102_YraN-like"/>
</dbReference>
<dbReference type="InterPro" id="IPR011335">
    <property type="entry name" value="Restrct_endonuc-II-like"/>
</dbReference>
<name>A0ABY4ITB2_9MICO</name>
<dbReference type="CDD" id="cd20736">
    <property type="entry name" value="PoNe_Nuclease"/>
    <property type="match status" value="1"/>
</dbReference>
<dbReference type="PANTHER" id="PTHR34039:SF1">
    <property type="entry name" value="UPF0102 PROTEIN YRAN"/>
    <property type="match status" value="1"/>
</dbReference>
<accession>A0ABY4ITB2</accession>
<dbReference type="PANTHER" id="PTHR34039">
    <property type="entry name" value="UPF0102 PROTEIN YRAN"/>
    <property type="match status" value="1"/>
</dbReference>
<evidence type="ECO:0000256" key="1">
    <source>
        <dbReference type="ARBA" id="ARBA00006738"/>
    </source>
</evidence>
<protein>
    <recommendedName>
        <fullName evidence="2">UPF0102 protein KV396_13895</fullName>
    </recommendedName>
</protein>
<evidence type="ECO:0000313" key="4">
    <source>
        <dbReference type="Proteomes" id="UP000831963"/>
    </source>
</evidence>
<dbReference type="EMBL" id="CP078077">
    <property type="protein sequence ID" value="UPL15505.1"/>
    <property type="molecule type" value="Genomic_DNA"/>
</dbReference>
<evidence type="ECO:0000256" key="2">
    <source>
        <dbReference type="HAMAP-Rule" id="MF_00048"/>
    </source>
</evidence>
<dbReference type="SUPFAM" id="SSF52980">
    <property type="entry name" value="Restriction endonuclease-like"/>
    <property type="match status" value="1"/>
</dbReference>